<gene>
    <name evidence="5" type="ORF">CAMPLR22A2D_LOCUS4834</name>
</gene>
<dbReference type="PANTHER" id="PTHR22753">
    <property type="entry name" value="TRANSMEMBRANE PROTEIN 68"/>
    <property type="match status" value="1"/>
</dbReference>
<dbReference type="CDD" id="cd07987">
    <property type="entry name" value="LPLAT_MGAT-like"/>
    <property type="match status" value="1"/>
</dbReference>
<evidence type="ECO:0000256" key="1">
    <source>
        <dbReference type="ARBA" id="ARBA00005420"/>
    </source>
</evidence>
<dbReference type="GO" id="GO:0004144">
    <property type="term" value="F:diacylglycerol O-acyltransferase activity"/>
    <property type="evidence" value="ECO:0007669"/>
    <property type="project" value="UniProtKB-ARBA"/>
</dbReference>
<keyword evidence="2 4" id="KW-0808">Transferase</keyword>
<sequence length="479" mass="54120">MSCAKTTVQAKLPLLELMPSNLSVIHPHLLRCLIGEPLRMAMVSIQNDLSLQGALPMFSQTLSSMLTLTSEIGDIIKMDTVVWRLKLLKSGAAYANSRLHAVQAEVLLLASGNENLPPSGEADRLFKSLKNCKVRYFRNRGHTLLMEHDFNLLTVIKGVNMYRRGKKRDFVTDFLPPTFTEFKKSTKDFKQLNELLSPVMLSTLETGKIVRGLTGIPDKGPILFVGNHQLLGIEVPSLFDGFLKEKKITIRALSNPLFFVGNNWALCQELSLFDAVSVYGGVPVSPINMYKLLEKNESVLLYPGGAREVLHRKGEGYRCFWSHKQEFIRMAARFGVTIMPFGCVGEDDILEIALDYNDQKNIPYLRDWIKSFNADLPSVRDTVIGEDGNQVLHLPVVLPKIPGRLYFLFGKPIETKGMDNLLMDKKLANDLYLHTKSEVGNLVSYLKRKREEDPYRSIMRRTLYRAIWGASAQVPTFKP</sequence>
<reference evidence="5 6" key="1">
    <citation type="submission" date="2018-05" db="EMBL/GenBank/DDBJ databases">
        <authorList>
            <person name="Thind KAUR A."/>
        </authorList>
    </citation>
    <scope>NUCLEOTIDE SEQUENCE [LARGE SCALE GENOMIC DNA]</scope>
</reference>
<comment type="subcellular location">
    <subcellularLocation>
        <location evidence="4">Endoplasmic reticulum membrane</location>
        <topology evidence="4">Multi-pass membrane protein</topology>
    </subcellularLocation>
</comment>
<dbReference type="InterPro" id="IPR007130">
    <property type="entry name" value="DAGAT"/>
</dbReference>
<keyword evidence="3" id="KW-0012">Acyltransferase</keyword>
<dbReference type="GO" id="GO:0019432">
    <property type="term" value="P:triglyceride biosynthetic process"/>
    <property type="evidence" value="ECO:0007669"/>
    <property type="project" value="UniProtKB-ARBA"/>
</dbReference>
<organism evidence="5 6">
    <name type="scientific">Triticum aestivum</name>
    <name type="common">Wheat</name>
    <dbReference type="NCBI Taxonomy" id="4565"/>
    <lineage>
        <taxon>Eukaryota</taxon>
        <taxon>Viridiplantae</taxon>
        <taxon>Streptophyta</taxon>
        <taxon>Embryophyta</taxon>
        <taxon>Tracheophyta</taxon>
        <taxon>Spermatophyta</taxon>
        <taxon>Magnoliopsida</taxon>
        <taxon>Liliopsida</taxon>
        <taxon>Poales</taxon>
        <taxon>Poaceae</taxon>
        <taxon>BOP clade</taxon>
        <taxon>Pooideae</taxon>
        <taxon>Triticodae</taxon>
        <taxon>Triticeae</taxon>
        <taxon>Triticinae</taxon>
        <taxon>Triticum</taxon>
    </lineage>
</organism>
<dbReference type="GO" id="GO:0005789">
    <property type="term" value="C:endoplasmic reticulum membrane"/>
    <property type="evidence" value="ECO:0007669"/>
    <property type="project" value="UniProtKB-SubCell"/>
</dbReference>
<accession>A0A7H4LNL5</accession>
<evidence type="ECO:0000256" key="3">
    <source>
        <dbReference type="ARBA" id="ARBA00023315"/>
    </source>
</evidence>
<protein>
    <recommendedName>
        <fullName evidence="4">Acyltransferase</fullName>
        <ecNumber evidence="4">2.3.1.-</ecNumber>
    </recommendedName>
</protein>
<evidence type="ECO:0000313" key="5">
    <source>
        <dbReference type="EMBL" id="SPT20204.1"/>
    </source>
</evidence>
<dbReference type="AlphaFoldDB" id="A0A7H4LNL5"/>
<evidence type="ECO:0000313" key="6">
    <source>
        <dbReference type="Proteomes" id="UP000280104"/>
    </source>
</evidence>
<dbReference type="PANTHER" id="PTHR22753:SF47">
    <property type="entry name" value="SERINE AMINOPEPTIDASE S33 DOMAIN-CONTAINING PROTEIN"/>
    <property type="match status" value="1"/>
</dbReference>
<name>A0A7H4LNL5_WHEAT</name>
<keyword evidence="4" id="KW-0256">Endoplasmic reticulum</keyword>
<dbReference type="EC" id="2.3.1.-" evidence="4"/>
<proteinExistence type="inferred from homology"/>
<evidence type="ECO:0000256" key="4">
    <source>
        <dbReference type="RuleBase" id="RU367023"/>
    </source>
</evidence>
<dbReference type="EMBL" id="LS480641">
    <property type="protein sequence ID" value="SPT20204.1"/>
    <property type="molecule type" value="Genomic_DNA"/>
</dbReference>
<dbReference type="Proteomes" id="UP000280104">
    <property type="component" value="Chromosome II"/>
</dbReference>
<comment type="similarity">
    <text evidence="1 4">Belongs to the diacylglycerol acyltransferase family.</text>
</comment>
<dbReference type="Pfam" id="PF03982">
    <property type="entry name" value="DAGAT"/>
    <property type="match status" value="1"/>
</dbReference>
<evidence type="ECO:0000256" key="2">
    <source>
        <dbReference type="ARBA" id="ARBA00022679"/>
    </source>
</evidence>